<accession>A0ACD1HES9</accession>
<sequence length="50" mass="5960">LNNKLLLKVFLLYKITVKKLEAIKYYITKNLNKNFIILSLVFFILFILIA</sequence>
<evidence type="ECO:0000313" key="1">
    <source>
        <dbReference type="EMBL" id="RAH71918.1"/>
    </source>
</evidence>
<dbReference type="Proteomes" id="UP000249661">
    <property type="component" value="Unassembled WGS sequence"/>
</dbReference>
<dbReference type="EMBL" id="KZ824946">
    <property type="protein sequence ID" value="RAH71918.1"/>
    <property type="molecule type" value="Genomic_DNA"/>
</dbReference>
<reference evidence="1" key="1">
    <citation type="submission" date="2018-02" db="EMBL/GenBank/DDBJ databases">
        <title>The genomes of Aspergillus section Nigri reveals drivers in fungal speciation.</title>
        <authorList>
            <consortium name="DOE Joint Genome Institute"/>
            <person name="Vesth T.C."/>
            <person name="Nybo J."/>
            <person name="Theobald S."/>
            <person name="Brandl J."/>
            <person name="Frisvad J.C."/>
            <person name="Nielsen K.F."/>
            <person name="Lyhne E.K."/>
            <person name="Kogle M.E."/>
            <person name="Kuo A."/>
            <person name="Riley R."/>
            <person name="Clum A."/>
            <person name="Nolan M."/>
            <person name="Lipzen A."/>
            <person name="Salamov A."/>
            <person name="Henrissat B."/>
            <person name="Wiebenga A."/>
            <person name="De vries R.P."/>
            <person name="Grigoriev I.V."/>
            <person name="Mortensen U.H."/>
            <person name="Andersen M.R."/>
            <person name="Baker S.E."/>
        </authorList>
    </citation>
    <scope>NUCLEOTIDE SEQUENCE</scope>
    <source>
        <strain evidence="1">CBS 121060</strain>
    </source>
</reference>
<feature type="non-terminal residue" evidence="1">
    <location>
        <position position="1"/>
    </location>
</feature>
<proteinExistence type="predicted"/>
<gene>
    <name evidence="1" type="ORF">BO66DRAFT_318661</name>
</gene>
<evidence type="ECO:0000313" key="2">
    <source>
        <dbReference type="Proteomes" id="UP000249661"/>
    </source>
</evidence>
<keyword evidence="2" id="KW-1185">Reference proteome</keyword>
<organism evidence="1 2">
    <name type="scientific">Aspergillus aculeatinus CBS 121060</name>
    <dbReference type="NCBI Taxonomy" id="1448322"/>
    <lineage>
        <taxon>Eukaryota</taxon>
        <taxon>Fungi</taxon>
        <taxon>Dikarya</taxon>
        <taxon>Ascomycota</taxon>
        <taxon>Pezizomycotina</taxon>
        <taxon>Eurotiomycetes</taxon>
        <taxon>Eurotiomycetidae</taxon>
        <taxon>Eurotiales</taxon>
        <taxon>Aspergillaceae</taxon>
        <taxon>Aspergillus</taxon>
        <taxon>Aspergillus subgen. Circumdati</taxon>
    </lineage>
</organism>
<protein>
    <submittedName>
        <fullName evidence="1">Uncharacterized protein</fullName>
    </submittedName>
</protein>
<name>A0ACD1HES9_9EURO</name>